<feature type="transmembrane region" description="Helical" evidence="1">
    <location>
        <begin position="150"/>
        <end position="171"/>
    </location>
</feature>
<feature type="transmembrane region" description="Helical" evidence="1">
    <location>
        <begin position="380"/>
        <end position="402"/>
    </location>
</feature>
<keyword evidence="4" id="KW-1185">Reference proteome</keyword>
<evidence type="ECO:0000259" key="2">
    <source>
        <dbReference type="Pfam" id="PF07670"/>
    </source>
</evidence>
<dbReference type="InterPro" id="IPR011642">
    <property type="entry name" value="Gate_dom"/>
</dbReference>
<dbReference type="RefSeq" id="WP_379894337.1">
    <property type="nucleotide sequence ID" value="NZ_CBCSCT010000058.1"/>
</dbReference>
<evidence type="ECO:0000313" key="4">
    <source>
        <dbReference type="Proteomes" id="UP001596250"/>
    </source>
</evidence>
<feature type="transmembrane region" description="Helical" evidence="1">
    <location>
        <begin position="302"/>
        <end position="323"/>
    </location>
</feature>
<feature type="transmembrane region" description="Helical" evidence="1">
    <location>
        <begin position="12"/>
        <end position="29"/>
    </location>
</feature>
<feature type="transmembrane region" description="Helical" evidence="1">
    <location>
        <begin position="41"/>
        <end position="69"/>
    </location>
</feature>
<evidence type="ECO:0000313" key="3">
    <source>
        <dbReference type="EMBL" id="MFC5987014.1"/>
    </source>
</evidence>
<reference evidence="4" key="1">
    <citation type="journal article" date="2019" name="Int. J. Syst. Evol. Microbiol.">
        <title>The Global Catalogue of Microorganisms (GCM) 10K type strain sequencing project: providing services to taxonomists for standard genome sequencing and annotation.</title>
        <authorList>
            <consortium name="The Broad Institute Genomics Platform"/>
            <consortium name="The Broad Institute Genome Sequencing Center for Infectious Disease"/>
            <person name="Wu L."/>
            <person name="Ma J."/>
        </authorList>
    </citation>
    <scope>NUCLEOTIDE SEQUENCE [LARGE SCALE GENOMIC DNA]</scope>
    <source>
        <strain evidence="4">CCM 8749</strain>
    </source>
</reference>
<feature type="domain" description="Nucleoside transporter/FeoB GTPase Gate" evidence="2">
    <location>
        <begin position="45"/>
        <end position="160"/>
    </location>
</feature>
<sequence>MNHTFHTLMRTAVIGGASLFMLLFFLFPGQIFEASMKGIAIWWEVLFPSLFPFLVIAELMLGFGIVHFFGTLLDPIMRPLFRVPGIGGFVMAMGFASGYPVGSKLAAQLREQHLITRLEGERLIAFTTTSDPIFLIGAVSVGFFHLPSAAIILAIAHYGGAILIGLIFRFYGYGREQKNAEPAKPLPSKRKNIVMQAFQNMHRARLENQKPIGLLLQDSIQSAIKLIMVIGGLVVFFSVFMECLSIINVLGALYFITHQLFDLFSIPLDLAPAFMNGWFEVTLGARSAGTAGAEVPLMLKCAAASFVLSWGGLSVHAQVASLINRTDFSYKPFLWARLIHGFISAAIVVAFWPWLSRWLEGQTVFSQLSPNMPFSQTLPYGFIVSGLMFAGMLIILGTSAWLRSRLRFK</sequence>
<dbReference type="Pfam" id="PF07670">
    <property type="entry name" value="Gate"/>
    <property type="match status" value="1"/>
</dbReference>
<keyword evidence="1" id="KW-0812">Transmembrane</keyword>
<keyword evidence="1" id="KW-0472">Membrane</keyword>
<keyword evidence="1" id="KW-1133">Transmembrane helix</keyword>
<dbReference type="NCBIfam" id="TIGR02871">
    <property type="entry name" value="spore_ylbJ"/>
    <property type="match status" value="1"/>
</dbReference>
<dbReference type="EMBL" id="JBHSQV010000147">
    <property type="protein sequence ID" value="MFC5987014.1"/>
    <property type="molecule type" value="Genomic_DNA"/>
</dbReference>
<feature type="transmembrane region" description="Helical" evidence="1">
    <location>
        <begin position="123"/>
        <end position="144"/>
    </location>
</feature>
<feature type="transmembrane region" description="Helical" evidence="1">
    <location>
        <begin position="81"/>
        <end position="102"/>
    </location>
</feature>
<dbReference type="Proteomes" id="UP001596250">
    <property type="component" value="Unassembled WGS sequence"/>
</dbReference>
<protein>
    <submittedName>
        <fullName evidence="3">Sporulation integral membrane protein YlbJ</fullName>
    </submittedName>
</protein>
<organism evidence="3 4">
    <name type="scientific">Marinicrinis lubricantis</name>
    <dbReference type="NCBI Taxonomy" id="2086470"/>
    <lineage>
        <taxon>Bacteria</taxon>
        <taxon>Bacillati</taxon>
        <taxon>Bacillota</taxon>
        <taxon>Bacilli</taxon>
        <taxon>Bacillales</taxon>
        <taxon>Paenibacillaceae</taxon>
    </lineage>
</organism>
<gene>
    <name evidence="3" type="primary">ylbJ</name>
    <name evidence="3" type="ORF">ACFPXP_11380</name>
</gene>
<evidence type="ECO:0000256" key="1">
    <source>
        <dbReference type="SAM" id="Phobius"/>
    </source>
</evidence>
<accession>A0ABW1IQG8</accession>
<dbReference type="InterPro" id="IPR014226">
    <property type="entry name" value="Spore_IM_YlbJ"/>
</dbReference>
<feature type="transmembrane region" description="Helical" evidence="1">
    <location>
        <begin position="335"/>
        <end position="355"/>
    </location>
</feature>
<name>A0ABW1IQG8_9BACL</name>
<feature type="transmembrane region" description="Helical" evidence="1">
    <location>
        <begin position="226"/>
        <end position="256"/>
    </location>
</feature>
<comment type="caution">
    <text evidence="3">The sequence shown here is derived from an EMBL/GenBank/DDBJ whole genome shotgun (WGS) entry which is preliminary data.</text>
</comment>
<proteinExistence type="predicted"/>